<dbReference type="GO" id="GO:0004540">
    <property type="term" value="F:RNA nuclease activity"/>
    <property type="evidence" value="ECO:0007669"/>
    <property type="project" value="InterPro"/>
</dbReference>
<evidence type="ECO:0000256" key="3">
    <source>
        <dbReference type="ARBA" id="ARBA00022722"/>
    </source>
</evidence>
<evidence type="ECO:0000256" key="4">
    <source>
        <dbReference type="ARBA" id="ARBA00022723"/>
    </source>
</evidence>
<keyword evidence="11" id="KW-1185">Reference proteome</keyword>
<name>A0A4P6F324_9MICO</name>
<comment type="function">
    <text evidence="8">Toxic component of a toxin-antitoxin (TA) system. An RNase.</text>
</comment>
<keyword evidence="2 8" id="KW-1277">Toxin-antitoxin system</keyword>
<gene>
    <name evidence="8" type="primary">vapC</name>
    <name evidence="10" type="ORF">ET471_06100</name>
</gene>
<evidence type="ECO:0000256" key="1">
    <source>
        <dbReference type="ARBA" id="ARBA00001946"/>
    </source>
</evidence>
<dbReference type="EC" id="3.1.-.-" evidence="8"/>
<evidence type="ECO:0000313" key="10">
    <source>
        <dbReference type="EMBL" id="QAY69666.1"/>
    </source>
</evidence>
<dbReference type="Proteomes" id="UP000292118">
    <property type="component" value="Chromosome"/>
</dbReference>
<evidence type="ECO:0000256" key="8">
    <source>
        <dbReference type="HAMAP-Rule" id="MF_00265"/>
    </source>
</evidence>
<evidence type="ECO:0000256" key="6">
    <source>
        <dbReference type="ARBA" id="ARBA00022842"/>
    </source>
</evidence>
<dbReference type="RefSeq" id="WP_129187057.1">
    <property type="nucleotide sequence ID" value="NZ_CP035493.1"/>
</dbReference>
<dbReference type="Pfam" id="PF01850">
    <property type="entry name" value="PIN"/>
    <property type="match status" value="1"/>
</dbReference>
<dbReference type="GO" id="GO:0090729">
    <property type="term" value="F:toxin activity"/>
    <property type="evidence" value="ECO:0007669"/>
    <property type="project" value="UniProtKB-KW"/>
</dbReference>
<dbReference type="PANTHER" id="PTHR33653">
    <property type="entry name" value="RIBONUCLEASE VAPC2"/>
    <property type="match status" value="1"/>
</dbReference>
<evidence type="ECO:0000256" key="5">
    <source>
        <dbReference type="ARBA" id="ARBA00022801"/>
    </source>
</evidence>
<evidence type="ECO:0000256" key="2">
    <source>
        <dbReference type="ARBA" id="ARBA00022649"/>
    </source>
</evidence>
<dbReference type="KEGG" id="xya:ET471_06100"/>
<protein>
    <recommendedName>
        <fullName evidence="8">Ribonuclease VapC</fullName>
        <shortName evidence="8">RNase VapC</shortName>
        <ecNumber evidence="8">3.1.-.-</ecNumber>
    </recommendedName>
    <alternativeName>
        <fullName evidence="8">Toxin VapC</fullName>
    </alternativeName>
</protein>
<reference evidence="10 11" key="1">
    <citation type="submission" date="2019-01" db="EMBL/GenBank/DDBJ databases">
        <title>Genome sequencing of strain FW10M-9.</title>
        <authorList>
            <person name="Heo J."/>
            <person name="Kim S.-J."/>
            <person name="Kim J.-S."/>
            <person name="Hong S.-B."/>
            <person name="Kwon S.-W."/>
        </authorList>
    </citation>
    <scope>NUCLEOTIDE SEQUENCE [LARGE SCALE GENOMIC DNA]</scope>
    <source>
        <strain evidence="10 11">FW10M-9</strain>
    </source>
</reference>
<proteinExistence type="inferred from homology"/>
<evidence type="ECO:0000313" key="11">
    <source>
        <dbReference type="Proteomes" id="UP000292118"/>
    </source>
</evidence>
<comment type="cofactor">
    <cofactor evidence="1 8">
        <name>Mg(2+)</name>
        <dbReference type="ChEBI" id="CHEBI:18420"/>
    </cofactor>
</comment>
<evidence type="ECO:0000259" key="9">
    <source>
        <dbReference type="Pfam" id="PF01850"/>
    </source>
</evidence>
<keyword evidence="8" id="KW-0800">Toxin</keyword>
<dbReference type="Gene3D" id="3.40.50.1010">
    <property type="entry name" value="5'-nuclease"/>
    <property type="match status" value="1"/>
</dbReference>
<sequence length="134" mass="14427">MTTLYLLDTNILIDLLRGRGALARPRLEAAEGRVGVSTISTMELDYGVERSSDPARSRQALDGLLSLMDEIPFDAHAALHSGRIRAHLAAAGTPIGPYDVLIAGHARSLGTVLVTHDVDEFSRVPGLEVEDWLA</sequence>
<dbReference type="HAMAP" id="MF_00265">
    <property type="entry name" value="VapC_Nob1"/>
    <property type="match status" value="1"/>
</dbReference>
<dbReference type="InterPro" id="IPR002716">
    <property type="entry name" value="PIN_dom"/>
</dbReference>
<evidence type="ECO:0000256" key="7">
    <source>
        <dbReference type="ARBA" id="ARBA00038093"/>
    </source>
</evidence>
<keyword evidence="4 8" id="KW-0479">Metal-binding</keyword>
<keyword evidence="6 8" id="KW-0460">Magnesium</keyword>
<dbReference type="GO" id="GO:0016787">
    <property type="term" value="F:hydrolase activity"/>
    <property type="evidence" value="ECO:0007669"/>
    <property type="project" value="UniProtKB-KW"/>
</dbReference>
<dbReference type="EMBL" id="CP035493">
    <property type="protein sequence ID" value="QAY69666.1"/>
    <property type="molecule type" value="Genomic_DNA"/>
</dbReference>
<dbReference type="InterPro" id="IPR050556">
    <property type="entry name" value="Type_II_TA_system_RNase"/>
</dbReference>
<accession>A0A4P6F324</accession>
<keyword evidence="3 8" id="KW-0540">Nuclease</keyword>
<dbReference type="PANTHER" id="PTHR33653:SF1">
    <property type="entry name" value="RIBONUCLEASE VAPC2"/>
    <property type="match status" value="1"/>
</dbReference>
<dbReference type="OrthoDB" id="9804823at2"/>
<dbReference type="GO" id="GO:0000287">
    <property type="term" value="F:magnesium ion binding"/>
    <property type="evidence" value="ECO:0007669"/>
    <property type="project" value="UniProtKB-UniRule"/>
</dbReference>
<dbReference type="SUPFAM" id="SSF88723">
    <property type="entry name" value="PIN domain-like"/>
    <property type="match status" value="1"/>
</dbReference>
<comment type="similarity">
    <text evidence="7 8">Belongs to the PINc/VapC protein family.</text>
</comment>
<dbReference type="InterPro" id="IPR029060">
    <property type="entry name" value="PIN-like_dom_sf"/>
</dbReference>
<dbReference type="InterPro" id="IPR022907">
    <property type="entry name" value="VapC_family"/>
</dbReference>
<feature type="binding site" evidence="8">
    <location>
        <position position="99"/>
    </location>
    <ligand>
        <name>Mg(2+)</name>
        <dbReference type="ChEBI" id="CHEBI:18420"/>
    </ligand>
</feature>
<keyword evidence="5 8" id="KW-0378">Hydrolase</keyword>
<dbReference type="AlphaFoldDB" id="A0A4P6F324"/>
<feature type="binding site" evidence="8">
    <location>
        <position position="8"/>
    </location>
    <ligand>
        <name>Mg(2+)</name>
        <dbReference type="ChEBI" id="CHEBI:18420"/>
    </ligand>
</feature>
<organism evidence="10 11">
    <name type="scientific">Xylanimonas protaetiae</name>
    <dbReference type="NCBI Taxonomy" id="2509457"/>
    <lineage>
        <taxon>Bacteria</taxon>
        <taxon>Bacillati</taxon>
        <taxon>Actinomycetota</taxon>
        <taxon>Actinomycetes</taxon>
        <taxon>Micrococcales</taxon>
        <taxon>Promicromonosporaceae</taxon>
        <taxon>Xylanimonas</taxon>
    </lineage>
</organism>
<feature type="domain" description="PIN" evidence="9">
    <location>
        <begin position="5"/>
        <end position="126"/>
    </location>
</feature>
<dbReference type="CDD" id="cd18745">
    <property type="entry name" value="PIN_VapC4-5_FitB-like"/>
    <property type="match status" value="1"/>
</dbReference>